<dbReference type="InterPro" id="IPR022880">
    <property type="entry name" value="DNApol_IV"/>
</dbReference>
<dbReference type="Proteomes" id="UP000308199">
    <property type="component" value="Unassembled WGS sequence"/>
</dbReference>
<dbReference type="GO" id="GO:0006260">
    <property type="term" value="P:DNA replication"/>
    <property type="evidence" value="ECO:0007669"/>
    <property type="project" value="UniProtKB-KW"/>
</dbReference>
<evidence type="ECO:0000256" key="2">
    <source>
        <dbReference type="ARBA" id="ARBA00012417"/>
    </source>
</evidence>
<dbReference type="EC" id="2.7.7.7" evidence="2"/>
<organism evidence="15 16">
    <name type="scientific">Phellinidium pouzarii</name>
    <dbReference type="NCBI Taxonomy" id="167371"/>
    <lineage>
        <taxon>Eukaryota</taxon>
        <taxon>Fungi</taxon>
        <taxon>Dikarya</taxon>
        <taxon>Basidiomycota</taxon>
        <taxon>Agaricomycotina</taxon>
        <taxon>Agaricomycetes</taxon>
        <taxon>Hymenochaetales</taxon>
        <taxon>Hymenochaetaceae</taxon>
        <taxon>Phellinidium</taxon>
    </lineage>
</organism>
<dbReference type="Pfam" id="PF11799">
    <property type="entry name" value="IMS_C"/>
    <property type="match status" value="1"/>
</dbReference>
<evidence type="ECO:0000259" key="14">
    <source>
        <dbReference type="PROSITE" id="PS50173"/>
    </source>
</evidence>
<evidence type="ECO:0000256" key="7">
    <source>
        <dbReference type="ARBA" id="ARBA00022723"/>
    </source>
</evidence>
<dbReference type="PANTHER" id="PTHR11076">
    <property type="entry name" value="DNA REPAIR POLYMERASE UMUC / TRANSFERASE FAMILY MEMBER"/>
    <property type="match status" value="1"/>
</dbReference>
<evidence type="ECO:0000256" key="5">
    <source>
        <dbReference type="ARBA" id="ARBA00022695"/>
    </source>
</evidence>
<dbReference type="InterPro" id="IPR024728">
    <property type="entry name" value="PolY_HhH_motif"/>
</dbReference>
<dbReference type="GO" id="GO:0005634">
    <property type="term" value="C:nucleus"/>
    <property type="evidence" value="ECO:0007669"/>
    <property type="project" value="TreeGrafter"/>
</dbReference>
<dbReference type="SUPFAM" id="SSF56672">
    <property type="entry name" value="DNA/RNA polymerases"/>
    <property type="match status" value="1"/>
</dbReference>
<keyword evidence="16" id="KW-1185">Reference proteome</keyword>
<dbReference type="PROSITE" id="PS50173">
    <property type="entry name" value="UMUC"/>
    <property type="match status" value="1"/>
</dbReference>
<dbReference type="FunFam" id="3.30.1490.100:FF:000004">
    <property type="entry name" value="DNA polymerase IV"/>
    <property type="match status" value="1"/>
</dbReference>
<comment type="caution">
    <text evidence="15">The sequence shown here is derived from an EMBL/GenBank/DDBJ whole genome shotgun (WGS) entry which is preliminary data.</text>
</comment>
<dbReference type="InterPro" id="IPR001126">
    <property type="entry name" value="UmuC"/>
</dbReference>
<dbReference type="InterPro" id="IPR017961">
    <property type="entry name" value="DNA_pol_Y-fam_little_finger"/>
</dbReference>
<evidence type="ECO:0000313" key="15">
    <source>
        <dbReference type="EMBL" id="THH08373.1"/>
    </source>
</evidence>
<evidence type="ECO:0000256" key="12">
    <source>
        <dbReference type="ARBA" id="ARBA00049244"/>
    </source>
</evidence>
<accession>A0A4V3XD48</accession>
<evidence type="ECO:0000256" key="10">
    <source>
        <dbReference type="ARBA" id="ARBA00022932"/>
    </source>
</evidence>
<dbReference type="InterPro" id="IPR036775">
    <property type="entry name" value="DNA_pol_Y-fam_lit_finger_sf"/>
</dbReference>
<protein>
    <recommendedName>
        <fullName evidence="3">DNA polymerase kappa</fullName>
        <ecNumber evidence="2">2.7.7.7</ecNumber>
    </recommendedName>
</protein>
<keyword evidence="10" id="KW-0239">DNA-directed DNA polymerase</keyword>
<gene>
    <name evidence="15" type="ORF">EW145_g2752</name>
</gene>
<dbReference type="Gene3D" id="1.10.150.810">
    <property type="match status" value="2"/>
</dbReference>
<dbReference type="Pfam" id="PF00817">
    <property type="entry name" value="IMS"/>
    <property type="match status" value="1"/>
</dbReference>
<dbReference type="CDD" id="cd03586">
    <property type="entry name" value="PolY_Pol_IV_kappa"/>
    <property type="match status" value="1"/>
</dbReference>
<feature type="domain" description="UmuC" evidence="14">
    <location>
        <begin position="107"/>
        <end position="281"/>
    </location>
</feature>
<feature type="compositionally biased region" description="Acidic residues" evidence="13">
    <location>
        <begin position="459"/>
        <end position="477"/>
    </location>
</feature>
<evidence type="ECO:0000256" key="4">
    <source>
        <dbReference type="ARBA" id="ARBA00022679"/>
    </source>
</evidence>
<feature type="compositionally biased region" description="Polar residues" evidence="13">
    <location>
        <begin position="559"/>
        <end position="570"/>
    </location>
</feature>
<keyword evidence="5" id="KW-0548">Nucleotidyltransferase</keyword>
<dbReference type="GO" id="GO:0003887">
    <property type="term" value="F:DNA-directed DNA polymerase activity"/>
    <property type="evidence" value="ECO:0007669"/>
    <property type="project" value="UniProtKB-KW"/>
</dbReference>
<evidence type="ECO:0000256" key="11">
    <source>
        <dbReference type="ARBA" id="ARBA00023204"/>
    </source>
</evidence>
<keyword evidence="6" id="KW-0235">DNA replication</keyword>
<keyword evidence="7" id="KW-0479">Metal-binding</keyword>
<reference evidence="15 16" key="1">
    <citation type="submission" date="2019-02" db="EMBL/GenBank/DDBJ databases">
        <title>Genome sequencing of the rare red list fungi Phellinidium pouzarii.</title>
        <authorList>
            <person name="Buettner E."/>
            <person name="Kellner H."/>
        </authorList>
    </citation>
    <scope>NUCLEOTIDE SEQUENCE [LARGE SCALE GENOMIC DNA]</scope>
    <source>
        <strain evidence="15 16">DSM 108285</strain>
    </source>
</reference>
<evidence type="ECO:0000256" key="3">
    <source>
        <dbReference type="ARBA" id="ARBA00016178"/>
    </source>
</evidence>
<comment type="catalytic activity">
    <reaction evidence="12">
        <text>DNA(n) + a 2'-deoxyribonucleoside 5'-triphosphate = DNA(n+1) + diphosphate</text>
        <dbReference type="Rhea" id="RHEA:22508"/>
        <dbReference type="Rhea" id="RHEA-COMP:17339"/>
        <dbReference type="Rhea" id="RHEA-COMP:17340"/>
        <dbReference type="ChEBI" id="CHEBI:33019"/>
        <dbReference type="ChEBI" id="CHEBI:61560"/>
        <dbReference type="ChEBI" id="CHEBI:173112"/>
        <dbReference type="EC" id="2.7.7.7"/>
    </reaction>
</comment>
<evidence type="ECO:0000313" key="16">
    <source>
        <dbReference type="Proteomes" id="UP000308199"/>
    </source>
</evidence>
<dbReference type="FunFam" id="3.40.1170.60:FF:000012">
    <property type="entry name" value="Putative DNA-directed polymerase kappa"/>
    <property type="match status" value="1"/>
</dbReference>
<keyword evidence="4" id="KW-0808">Transferase</keyword>
<dbReference type="PANTHER" id="PTHR11076:SF33">
    <property type="entry name" value="DNA POLYMERASE KAPPA"/>
    <property type="match status" value="1"/>
</dbReference>
<dbReference type="FunFam" id="1.10.150.810:FF:000003">
    <property type="entry name" value="DNA polymerase kappa subunit"/>
    <property type="match status" value="1"/>
</dbReference>
<name>A0A4V3XD48_9AGAM</name>
<dbReference type="Gene3D" id="3.40.1170.60">
    <property type="match status" value="1"/>
</dbReference>
<evidence type="ECO:0000256" key="8">
    <source>
        <dbReference type="ARBA" id="ARBA00022763"/>
    </source>
</evidence>
<dbReference type="Gene3D" id="3.30.1490.100">
    <property type="entry name" value="DNA polymerase, Y-family, little finger domain"/>
    <property type="match status" value="1"/>
</dbReference>
<feature type="compositionally biased region" description="Basic and acidic residues" evidence="13">
    <location>
        <begin position="588"/>
        <end position="598"/>
    </location>
</feature>
<sequence>MVDANAKPLEQSQDTASLVKRLAGPSVTKAGLAKDQTEINRIIAEVSKGSKFYENEKRKDKELTERIAKILRIKDEVLKEADIRRVEADADRLFVDLEAERDLTQIIVHVDMDAFYANVELLRSPELEGKPFGVGKGVLSTASYEARKYGVRSGMAGFVAKKLCPELILMPIDFQKYSEMSKKVMAIFKQYDPNMIVAGCDEVMHSITKYCNEHNMAPDECVQRMREQVKVETRLTVSAGIAHNKMLAKNKPNGQFHLSSEREAVVAFMRDLPIRKLPGVGRVNERLLESIGSCGDIYEHRAVIWLMDHYFGKTFLFKAHLGIASNVVQPYQREERKSIGAERTFNPIDDQNKILEKLEEVSIELENDMRENGWAGKTVTLKYKLDTYQVFTRAKSFNRWITRKDDMFNTGKELLKPEFPLCLRLIGLRVTKLNDLHASANQGIKRDAMPGFHEHAAEMDEWPPGEGDEYLEGDEENSASRVPKPTSSRNPPIISTRPMDSRIDAEAHMRLQDSEDEDEPALRTQPCPVCAREIDAADNLALNAHIDFCLSKDAIKQATAASSSDVATPSNKKKGKGNKGNALTRTLSDWKKKEEKRPDRTRRGKKK</sequence>
<dbReference type="Gene3D" id="3.30.160.60">
    <property type="entry name" value="Classic Zinc Finger"/>
    <property type="match status" value="1"/>
</dbReference>
<evidence type="ECO:0000256" key="13">
    <source>
        <dbReference type="SAM" id="MobiDB-lite"/>
    </source>
</evidence>
<keyword evidence="11" id="KW-0234">DNA repair</keyword>
<keyword evidence="9" id="KW-0460">Magnesium</keyword>
<dbReference type="Pfam" id="PF11798">
    <property type="entry name" value="IMS_HHH"/>
    <property type="match status" value="1"/>
</dbReference>
<dbReference type="Gene3D" id="3.30.70.270">
    <property type="match status" value="1"/>
</dbReference>
<dbReference type="AlphaFoldDB" id="A0A4V3XD48"/>
<proteinExistence type="inferred from homology"/>
<dbReference type="SUPFAM" id="SSF100879">
    <property type="entry name" value="Lesion bypass DNA polymerase (Y-family), little finger domain"/>
    <property type="match status" value="1"/>
</dbReference>
<dbReference type="InterPro" id="IPR043502">
    <property type="entry name" value="DNA/RNA_pol_sf"/>
</dbReference>
<dbReference type="GO" id="GO:0003684">
    <property type="term" value="F:damaged DNA binding"/>
    <property type="evidence" value="ECO:0007669"/>
    <property type="project" value="InterPro"/>
</dbReference>
<dbReference type="GO" id="GO:0042276">
    <property type="term" value="P:error-prone translesion synthesis"/>
    <property type="evidence" value="ECO:0007669"/>
    <property type="project" value="TreeGrafter"/>
</dbReference>
<dbReference type="GO" id="GO:0070987">
    <property type="term" value="P:error-free translesion synthesis"/>
    <property type="evidence" value="ECO:0007669"/>
    <property type="project" value="UniProtKB-ARBA"/>
</dbReference>
<evidence type="ECO:0000256" key="1">
    <source>
        <dbReference type="ARBA" id="ARBA00010945"/>
    </source>
</evidence>
<feature type="region of interest" description="Disordered" evidence="13">
    <location>
        <begin position="458"/>
        <end position="503"/>
    </location>
</feature>
<dbReference type="InterPro" id="IPR043128">
    <property type="entry name" value="Rev_trsase/Diguanyl_cyclase"/>
</dbReference>
<evidence type="ECO:0000256" key="9">
    <source>
        <dbReference type="ARBA" id="ARBA00022842"/>
    </source>
</evidence>
<dbReference type="InterPro" id="IPR050116">
    <property type="entry name" value="DNA_polymerase-Y"/>
</dbReference>
<dbReference type="GO" id="GO:0046872">
    <property type="term" value="F:metal ion binding"/>
    <property type="evidence" value="ECO:0007669"/>
    <property type="project" value="UniProtKB-KW"/>
</dbReference>
<comment type="similarity">
    <text evidence="1">Belongs to the DNA polymerase type-Y family.</text>
</comment>
<keyword evidence="8" id="KW-0227">DNA damage</keyword>
<feature type="region of interest" description="Disordered" evidence="13">
    <location>
        <begin position="557"/>
        <end position="607"/>
    </location>
</feature>
<dbReference type="GO" id="GO:0006281">
    <property type="term" value="P:DNA repair"/>
    <property type="evidence" value="ECO:0007669"/>
    <property type="project" value="UniProtKB-KW"/>
</dbReference>
<evidence type="ECO:0000256" key="6">
    <source>
        <dbReference type="ARBA" id="ARBA00022705"/>
    </source>
</evidence>
<dbReference type="OrthoDB" id="1747274at2759"/>
<dbReference type="EMBL" id="SGPK01000102">
    <property type="protein sequence ID" value="THH08373.1"/>
    <property type="molecule type" value="Genomic_DNA"/>
</dbReference>